<evidence type="ECO:0000313" key="1">
    <source>
        <dbReference type="EMBL" id="RNA17144.1"/>
    </source>
</evidence>
<reference evidence="1 2" key="1">
    <citation type="journal article" date="2018" name="Sci. Rep.">
        <title>Genomic signatures of local adaptation to the degree of environmental predictability in rotifers.</title>
        <authorList>
            <person name="Franch-Gras L."/>
            <person name="Hahn C."/>
            <person name="Garcia-Roger E.M."/>
            <person name="Carmona M.J."/>
            <person name="Serra M."/>
            <person name="Gomez A."/>
        </authorList>
    </citation>
    <scope>NUCLEOTIDE SEQUENCE [LARGE SCALE GENOMIC DNA]</scope>
    <source>
        <strain evidence="1">HYR1</strain>
    </source>
</reference>
<accession>A0A3M7R188</accession>
<name>A0A3M7R188_BRAPC</name>
<organism evidence="1 2">
    <name type="scientific">Brachionus plicatilis</name>
    <name type="common">Marine rotifer</name>
    <name type="synonym">Brachionus muelleri</name>
    <dbReference type="NCBI Taxonomy" id="10195"/>
    <lineage>
        <taxon>Eukaryota</taxon>
        <taxon>Metazoa</taxon>
        <taxon>Spiralia</taxon>
        <taxon>Gnathifera</taxon>
        <taxon>Rotifera</taxon>
        <taxon>Eurotatoria</taxon>
        <taxon>Monogononta</taxon>
        <taxon>Pseudotrocha</taxon>
        <taxon>Ploima</taxon>
        <taxon>Brachionidae</taxon>
        <taxon>Brachionus</taxon>
    </lineage>
</organism>
<proteinExistence type="predicted"/>
<evidence type="ECO:0000313" key="2">
    <source>
        <dbReference type="Proteomes" id="UP000276133"/>
    </source>
</evidence>
<protein>
    <submittedName>
        <fullName evidence="1">Uncharacterized protein</fullName>
    </submittedName>
</protein>
<sequence>MYRYIVKISLQNANYCKKHAKYYKLLCKNSAILQKNARHLKVFNSTVQFNCRVFAEHDLMFSICRNDSLLVLAKKNQPSVQQKLRVLELRSQLRGFSKNHPWFLHLNFLKLLFKFFDFEIFFSLKNPFRPAS</sequence>
<dbReference type="AlphaFoldDB" id="A0A3M7R188"/>
<comment type="caution">
    <text evidence="1">The sequence shown here is derived from an EMBL/GenBank/DDBJ whole genome shotgun (WGS) entry which is preliminary data.</text>
</comment>
<gene>
    <name evidence="1" type="ORF">BpHYR1_004111</name>
</gene>
<keyword evidence="2" id="KW-1185">Reference proteome</keyword>
<dbReference type="Proteomes" id="UP000276133">
    <property type="component" value="Unassembled WGS sequence"/>
</dbReference>
<dbReference type="EMBL" id="REGN01004524">
    <property type="protein sequence ID" value="RNA17144.1"/>
    <property type="molecule type" value="Genomic_DNA"/>
</dbReference>